<feature type="domain" description="Nitroreductase" evidence="4">
    <location>
        <begin position="17"/>
        <end position="184"/>
    </location>
</feature>
<dbReference type="Gene3D" id="3.40.109.10">
    <property type="entry name" value="NADH Oxidase"/>
    <property type="match status" value="1"/>
</dbReference>
<dbReference type="EC" id="1.13.11.79" evidence="5"/>
<dbReference type="RefSeq" id="WP_379867555.1">
    <property type="nucleotide sequence ID" value="NZ_JBHTBW010000081.1"/>
</dbReference>
<evidence type="ECO:0000256" key="3">
    <source>
        <dbReference type="ARBA" id="ARBA00023002"/>
    </source>
</evidence>
<comment type="caution">
    <text evidence="5">The sequence shown here is derived from an EMBL/GenBank/DDBJ whole genome shotgun (WGS) entry which is preliminary data.</text>
</comment>
<dbReference type="PANTHER" id="PTHR23026:SF90">
    <property type="entry name" value="IODOTYROSINE DEIODINASE 1"/>
    <property type="match status" value="1"/>
</dbReference>
<keyword evidence="3 5" id="KW-0560">Oxidoreductase</keyword>
<dbReference type="PANTHER" id="PTHR23026">
    <property type="entry name" value="NADPH NITROREDUCTASE"/>
    <property type="match status" value="1"/>
</dbReference>
<dbReference type="InterPro" id="IPR050627">
    <property type="entry name" value="Nitroreductase/BluB"/>
</dbReference>
<dbReference type="InterPro" id="IPR000415">
    <property type="entry name" value="Nitroreductase-like"/>
</dbReference>
<accession>A0ABW2RQG8</accession>
<evidence type="ECO:0000256" key="1">
    <source>
        <dbReference type="ARBA" id="ARBA00022630"/>
    </source>
</evidence>
<keyword evidence="1" id="KW-0285">Flavoprotein</keyword>
<evidence type="ECO:0000313" key="5">
    <source>
        <dbReference type="EMBL" id="MFC7443228.1"/>
    </source>
</evidence>
<keyword evidence="6" id="KW-1185">Reference proteome</keyword>
<dbReference type="SUPFAM" id="SSF55469">
    <property type="entry name" value="FMN-dependent nitroreductase-like"/>
    <property type="match status" value="1"/>
</dbReference>
<organism evidence="5 6">
    <name type="scientific">Laceyella putida</name>
    <dbReference type="NCBI Taxonomy" id="110101"/>
    <lineage>
        <taxon>Bacteria</taxon>
        <taxon>Bacillati</taxon>
        <taxon>Bacillota</taxon>
        <taxon>Bacilli</taxon>
        <taxon>Bacillales</taxon>
        <taxon>Thermoactinomycetaceae</taxon>
        <taxon>Laceyella</taxon>
    </lineage>
</organism>
<evidence type="ECO:0000259" key="4">
    <source>
        <dbReference type="Pfam" id="PF00881"/>
    </source>
</evidence>
<gene>
    <name evidence="5" type="primary">bluB</name>
    <name evidence="5" type="ORF">ACFQNG_19355</name>
</gene>
<dbReference type="Pfam" id="PF00881">
    <property type="entry name" value="Nitroreductase"/>
    <property type="match status" value="1"/>
</dbReference>
<evidence type="ECO:0000256" key="2">
    <source>
        <dbReference type="ARBA" id="ARBA00022643"/>
    </source>
</evidence>
<dbReference type="CDD" id="cd02145">
    <property type="entry name" value="BluB"/>
    <property type="match status" value="1"/>
</dbReference>
<reference evidence="6" key="1">
    <citation type="journal article" date="2019" name="Int. J. Syst. Evol. Microbiol.">
        <title>The Global Catalogue of Microorganisms (GCM) 10K type strain sequencing project: providing services to taxonomists for standard genome sequencing and annotation.</title>
        <authorList>
            <consortium name="The Broad Institute Genomics Platform"/>
            <consortium name="The Broad Institute Genome Sequencing Center for Infectious Disease"/>
            <person name="Wu L."/>
            <person name="Ma J."/>
        </authorList>
    </citation>
    <scope>NUCLEOTIDE SEQUENCE [LARGE SCALE GENOMIC DNA]</scope>
    <source>
        <strain evidence="6">CGMCC 1.12942</strain>
    </source>
</reference>
<name>A0ABW2RQG8_9BACL</name>
<sequence length="227" mass="25975">MSEMFTASERDAVYRVIRARRDIRHFSNRPVPEEAVIRILEAAHHAPSVGFMQPWNFILVSSHEIREQIKSSFERTNQEQLAKLTEVERKELYRTLKLEGILEAPINLAVTCDRRRDAPFVLGRGPMPETDLYSTCLAIQNMWLAARAEGIGIGWVSILDKPFVEKLLGLPDGVELIAYLCVGYPVQFRDKPMLEELGWKSRLDLAGLVYENEWGQSLSSFQIKENA</sequence>
<dbReference type="InterPro" id="IPR029479">
    <property type="entry name" value="Nitroreductase"/>
</dbReference>
<dbReference type="Proteomes" id="UP001596500">
    <property type="component" value="Unassembled WGS sequence"/>
</dbReference>
<evidence type="ECO:0000313" key="6">
    <source>
        <dbReference type="Proteomes" id="UP001596500"/>
    </source>
</evidence>
<proteinExistence type="predicted"/>
<protein>
    <submittedName>
        <fullName evidence="5">5,6-dimethylbenzimidazole synthase</fullName>
        <ecNumber evidence="5">1.13.11.79</ecNumber>
    </submittedName>
</protein>
<dbReference type="InterPro" id="IPR012825">
    <property type="entry name" value="BluB"/>
</dbReference>
<keyword evidence="2" id="KW-0288">FMN</keyword>
<dbReference type="EMBL" id="JBHTBW010000081">
    <property type="protein sequence ID" value="MFC7443228.1"/>
    <property type="molecule type" value="Genomic_DNA"/>
</dbReference>
<dbReference type="GO" id="GO:0102919">
    <property type="term" value="F:5,6-dimethylbenzimidazole synthase activity"/>
    <property type="evidence" value="ECO:0007669"/>
    <property type="project" value="UniProtKB-EC"/>
</dbReference>
<dbReference type="NCBIfam" id="TIGR02476">
    <property type="entry name" value="BluB"/>
    <property type="match status" value="1"/>
</dbReference>